<dbReference type="InterPro" id="IPR034113">
    <property type="entry name" value="SCP_GAPR1-like"/>
</dbReference>
<protein>
    <submittedName>
        <fullName evidence="2">Golgi-associated plant pathogenesis-related protein 1</fullName>
    </submittedName>
</protein>
<dbReference type="SMART" id="SM00198">
    <property type="entry name" value="SCP"/>
    <property type="match status" value="1"/>
</dbReference>
<dbReference type="SUPFAM" id="SSF55797">
    <property type="entry name" value="PR-1-like"/>
    <property type="match status" value="1"/>
</dbReference>
<evidence type="ECO:0000313" key="3">
    <source>
        <dbReference type="Proteomes" id="UP000762676"/>
    </source>
</evidence>
<dbReference type="InterPro" id="IPR001283">
    <property type="entry name" value="CRISP-related"/>
</dbReference>
<name>A0AAV4GEI5_9GAST</name>
<dbReference type="Gene3D" id="3.40.33.10">
    <property type="entry name" value="CAP"/>
    <property type="match status" value="1"/>
</dbReference>
<organism evidence="2 3">
    <name type="scientific">Elysia marginata</name>
    <dbReference type="NCBI Taxonomy" id="1093978"/>
    <lineage>
        <taxon>Eukaryota</taxon>
        <taxon>Metazoa</taxon>
        <taxon>Spiralia</taxon>
        <taxon>Lophotrochozoa</taxon>
        <taxon>Mollusca</taxon>
        <taxon>Gastropoda</taxon>
        <taxon>Heterobranchia</taxon>
        <taxon>Euthyneura</taxon>
        <taxon>Panpulmonata</taxon>
        <taxon>Sacoglossa</taxon>
        <taxon>Placobranchoidea</taxon>
        <taxon>Plakobranchidae</taxon>
        <taxon>Elysia</taxon>
    </lineage>
</organism>
<evidence type="ECO:0000313" key="2">
    <source>
        <dbReference type="EMBL" id="GFR83639.1"/>
    </source>
</evidence>
<feature type="domain" description="SCP" evidence="1">
    <location>
        <begin position="15"/>
        <end position="149"/>
    </location>
</feature>
<dbReference type="AlphaFoldDB" id="A0AAV4GEI5"/>
<dbReference type="FunFam" id="3.40.33.10:FF:000002">
    <property type="entry name" value="Golgi-associated plant pathogenesis-related protein 1"/>
    <property type="match status" value="1"/>
</dbReference>
<comment type="caution">
    <text evidence="2">The sequence shown here is derived from an EMBL/GenBank/DDBJ whole genome shotgun (WGS) entry which is preliminary data.</text>
</comment>
<dbReference type="PRINTS" id="PR00837">
    <property type="entry name" value="V5TPXLIKE"/>
</dbReference>
<gene>
    <name evidence="2" type="ORF">ElyMa_002397300</name>
</gene>
<proteinExistence type="predicted"/>
<dbReference type="InterPro" id="IPR014044">
    <property type="entry name" value="CAP_dom"/>
</dbReference>
<dbReference type="CDD" id="cd05382">
    <property type="entry name" value="CAP_GAPR1-like"/>
    <property type="match status" value="1"/>
</dbReference>
<evidence type="ECO:0000259" key="1">
    <source>
        <dbReference type="SMART" id="SM00198"/>
    </source>
</evidence>
<dbReference type="Proteomes" id="UP000762676">
    <property type="component" value="Unassembled WGS sequence"/>
</dbReference>
<dbReference type="EMBL" id="BMAT01004924">
    <property type="protein sequence ID" value="GFR83639.1"/>
    <property type="molecule type" value="Genomic_DNA"/>
</dbReference>
<sequence length="159" mass="17757">MTNAQAPKEKSELDKFREEALIAHNEKRALHGAPPIKLSAELNNIAQKYAEILYQKGEFTHSDSSFRNGAGENLAAGSYEMTGAAVTDFWYREINKYDWNDPGFKSDTGHFTQVVWKDCTHMGIGKSERGKNGMYAYVANYSPAGNMIGAFEQNVLPLQ</sequence>
<dbReference type="InterPro" id="IPR035940">
    <property type="entry name" value="CAP_sf"/>
</dbReference>
<reference evidence="2 3" key="1">
    <citation type="journal article" date="2021" name="Elife">
        <title>Chloroplast acquisition without the gene transfer in kleptoplastic sea slugs, Plakobranchus ocellatus.</title>
        <authorList>
            <person name="Maeda T."/>
            <person name="Takahashi S."/>
            <person name="Yoshida T."/>
            <person name="Shimamura S."/>
            <person name="Takaki Y."/>
            <person name="Nagai Y."/>
            <person name="Toyoda A."/>
            <person name="Suzuki Y."/>
            <person name="Arimoto A."/>
            <person name="Ishii H."/>
            <person name="Satoh N."/>
            <person name="Nishiyama T."/>
            <person name="Hasebe M."/>
            <person name="Maruyama T."/>
            <person name="Minagawa J."/>
            <person name="Obokata J."/>
            <person name="Shigenobu S."/>
        </authorList>
    </citation>
    <scope>NUCLEOTIDE SEQUENCE [LARGE SCALE GENOMIC DNA]</scope>
</reference>
<keyword evidence="3" id="KW-1185">Reference proteome</keyword>
<accession>A0AAV4GEI5</accession>
<dbReference type="Pfam" id="PF00188">
    <property type="entry name" value="CAP"/>
    <property type="match status" value="1"/>
</dbReference>
<dbReference type="PANTHER" id="PTHR10334">
    <property type="entry name" value="CYSTEINE-RICH SECRETORY PROTEIN-RELATED"/>
    <property type="match status" value="1"/>
</dbReference>